<evidence type="ECO:0000313" key="10">
    <source>
        <dbReference type="Proteomes" id="UP000265643"/>
    </source>
</evidence>
<keyword evidence="2 4" id="KW-0819">tRNA processing</keyword>
<reference evidence="10" key="1">
    <citation type="submission" date="2018-09" db="EMBL/GenBank/DDBJ databases">
        <title>Draft Genome Sequence of Mediterraneibacter sp. KCTC 15684.</title>
        <authorList>
            <person name="Kim J.S."/>
            <person name="Han K.I."/>
            <person name="Suh M.K."/>
            <person name="Lee K.C."/>
            <person name="Eom M.K."/>
            <person name="Lee J.H."/>
            <person name="Park S.H."/>
            <person name="Kang S.W."/>
            <person name="Park J.E."/>
            <person name="Oh B.S."/>
            <person name="Yu S.Y."/>
            <person name="Choi S.H."/>
            <person name="Lee D.H."/>
            <person name="Yoon H."/>
            <person name="Kim B."/>
            <person name="Yang S.J."/>
            <person name="Lee J.S."/>
        </authorList>
    </citation>
    <scope>NUCLEOTIDE SEQUENCE [LARGE SCALE GENOMIC DNA]</scope>
    <source>
        <strain evidence="10">KCTC 15684</strain>
    </source>
</reference>
<sequence length="262" mass="30321">MRTYKLTITYDGSKYQGWQRQINTDLTIQGILERTIGMYVGYNVEINGSGRTDAGVHAQGQVSSLVLRGQVDMHEFMTTINRHLPEDIKIAKMELMKNGFHARHNAQGKRYEYYLDTREKPDVFTRRYSFHYPHELNVEAMEKAAAYLIGTHEFDSFTDMKPGEKSTRRTIDEIRIEREANKIRIVYKGNGFLYHMVRKLTGTLLEVGIGEKDPEEIPEILAAKDSSRSGFLAPARGLFLREVYYKYAKPEPVKEEIDWLDA</sequence>
<dbReference type="GO" id="GO:0003723">
    <property type="term" value="F:RNA binding"/>
    <property type="evidence" value="ECO:0007669"/>
    <property type="project" value="InterPro"/>
</dbReference>
<dbReference type="Pfam" id="PF01416">
    <property type="entry name" value="PseudoU_synth_1"/>
    <property type="match status" value="2"/>
</dbReference>
<proteinExistence type="inferred from homology"/>
<dbReference type="AlphaFoldDB" id="A0A391P0F2"/>
<dbReference type="Gene3D" id="3.30.70.580">
    <property type="entry name" value="Pseudouridine synthase I, catalytic domain, N-terminal subdomain"/>
    <property type="match status" value="1"/>
</dbReference>
<comment type="similarity">
    <text evidence="1 4 7">Belongs to the tRNA pseudouridine synthase TruA family.</text>
</comment>
<dbReference type="InterPro" id="IPR020097">
    <property type="entry name" value="PsdUridine_synth_TruA_a/b_dom"/>
</dbReference>
<evidence type="ECO:0000259" key="8">
    <source>
        <dbReference type="Pfam" id="PF01416"/>
    </source>
</evidence>
<feature type="active site" description="Nucleophile" evidence="4 5">
    <location>
        <position position="53"/>
    </location>
</feature>
<accession>A0A391P0F2</accession>
<dbReference type="EC" id="5.4.99.12" evidence="4"/>
<dbReference type="InterPro" id="IPR020095">
    <property type="entry name" value="PsdUridine_synth_TruA_C"/>
</dbReference>
<keyword evidence="10" id="KW-1185">Reference proteome</keyword>
<evidence type="ECO:0000256" key="4">
    <source>
        <dbReference type="HAMAP-Rule" id="MF_00171"/>
    </source>
</evidence>
<protein>
    <recommendedName>
        <fullName evidence="4">tRNA pseudouridine synthase A</fullName>
        <ecNumber evidence="4">5.4.99.12</ecNumber>
    </recommendedName>
    <alternativeName>
        <fullName evidence="4">tRNA pseudouridine(38-40) synthase</fullName>
    </alternativeName>
    <alternativeName>
        <fullName evidence="4">tRNA pseudouridylate synthase I</fullName>
    </alternativeName>
    <alternativeName>
        <fullName evidence="4">tRNA-uridine isomerase I</fullName>
    </alternativeName>
</protein>
<dbReference type="GO" id="GO:0031119">
    <property type="term" value="P:tRNA pseudouridine synthesis"/>
    <property type="evidence" value="ECO:0007669"/>
    <property type="project" value="UniProtKB-UniRule"/>
</dbReference>
<feature type="domain" description="Pseudouridine synthase I TruA alpha/beta" evidence="8">
    <location>
        <begin position="144"/>
        <end position="245"/>
    </location>
</feature>
<dbReference type="GO" id="GO:0160147">
    <property type="term" value="F:tRNA pseudouridine(38-40) synthase activity"/>
    <property type="evidence" value="ECO:0007669"/>
    <property type="project" value="UniProtKB-EC"/>
</dbReference>
<dbReference type="CDD" id="cd02570">
    <property type="entry name" value="PseudoU_synth_EcTruA"/>
    <property type="match status" value="1"/>
</dbReference>
<evidence type="ECO:0000313" key="9">
    <source>
        <dbReference type="EMBL" id="GCA66410.1"/>
    </source>
</evidence>
<dbReference type="EMBL" id="BHGK01000001">
    <property type="protein sequence ID" value="GCA66410.1"/>
    <property type="molecule type" value="Genomic_DNA"/>
</dbReference>
<dbReference type="RefSeq" id="WP_117602733.1">
    <property type="nucleotide sequence ID" value="NZ_BHGK01000001.1"/>
</dbReference>
<evidence type="ECO:0000256" key="2">
    <source>
        <dbReference type="ARBA" id="ARBA00022694"/>
    </source>
</evidence>
<comment type="function">
    <text evidence="4">Formation of pseudouridine at positions 38, 39 and 40 in the anticodon stem and loop of transfer RNAs.</text>
</comment>
<dbReference type="Proteomes" id="UP000265643">
    <property type="component" value="Unassembled WGS sequence"/>
</dbReference>
<comment type="caution">
    <text evidence="9">The sequence shown here is derived from an EMBL/GenBank/DDBJ whole genome shotgun (WGS) entry which is preliminary data.</text>
</comment>
<evidence type="ECO:0000256" key="6">
    <source>
        <dbReference type="PIRSR" id="PIRSR001430-2"/>
    </source>
</evidence>
<dbReference type="Gene3D" id="3.30.70.660">
    <property type="entry name" value="Pseudouridine synthase I, catalytic domain, C-terminal subdomain"/>
    <property type="match status" value="1"/>
</dbReference>
<dbReference type="PIRSF" id="PIRSF001430">
    <property type="entry name" value="tRNA_psdUrid_synth"/>
    <property type="match status" value="1"/>
</dbReference>
<dbReference type="InterPro" id="IPR020094">
    <property type="entry name" value="TruA/RsuA/RluB/E/F_N"/>
</dbReference>
<organism evidence="9 10">
    <name type="scientific">Mediterraneibacter butyricigenes</name>
    <dbReference type="NCBI Taxonomy" id="2316025"/>
    <lineage>
        <taxon>Bacteria</taxon>
        <taxon>Bacillati</taxon>
        <taxon>Bacillota</taxon>
        <taxon>Clostridia</taxon>
        <taxon>Lachnospirales</taxon>
        <taxon>Lachnospiraceae</taxon>
        <taxon>Mediterraneibacter</taxon>
    </lineage>
</organism>
<keyword evidence="3 4" id="KW-0413">Isomerase</keyword>
<name>A0A391P0F2_9FIRM</name>
<feature type="binding site" evidence="4 6">
    <location>
        <position position="111"/>
    </location>
    <ligand>
        <name>substrate</name>
    </ligand>
</feature>
<comment type="subunit">
    <text evidence="4">Homodimer.</text>
</comment>
<dbReference type="NCBIfam" id="TIGR00071">
    <property type="entry name" value="hisT_truA"/>
    <property type="match status" value="1"/>
</dbReference>
<dbReference type="InterPro" id="IPR020103">
    <property type="entry name" value="PsdUridine_synth_cat_dom_sf"/>
</dbReference>
<dbReference type="PANTHER" id="PTHR11142">
    <property type="entry name" value="PSEUDOURIDYLATE SYNTHASE"/>
    <property type="match status" value="1"/>
</dbReference>
<dbReference type="SUPFAM" id="SSF55120">
    <property type="entry name" value="Pseudouridine synthase"/>
    <property type="match status" value="1"/>
</dbReference>
<evidence type="ECO:0000256" key="3">
    <source>
        <dbReference type="ARBA" id="ARBA00023235"/>
    </source>
</evidence>
<dbReference type="HAMAP" id="MF_00171">
    <property type="entry name" value="TruA"/>
    <property type="match status" value="1"/>
</dbReference>
<gene>
    <name evidence="9" type="primary">truA2_1</name>
    <name evidence="4" type="synonym">truA</name>
    <name evidence="9" type="ORF">KGMB01110_08460</name>
</gene>
<dbReference type="InterPro" id="IPR001406">
    <property type="entry name" value="PsdUridine_synth_TruA"/>
</dbReference>
<evidence type="ECO:0000256" key="5">
    <source>
        <dbReference type="PIRSR" id="PIRSR001430-1"/>
    </source>
</evidence>
<evidence type="ECO:0000256" key="7">
    <source>
        <dbReference type="RuleBase" id="RU003792"/>
    </source>
</evidence>
<evidence type="ECO:0000256" key="1">
    <source>
        <dbReference type="ARBA" id="ARBA00009375"/>
    </source>
</evidence>
<dbReference type="PANTHER" id="PTHR11142:SF0">
    <property type="entry name" value="TRNA PSEUDOURIDINE SYNTHASE-LIKE 1"/>
    <property type="match status" value="1"/>
</dbReference>
<comment type="catalytic activity">
    <reaction evidence="4 7">
        <text>uridine(38/39/40) in tRNA = pseudouridine(38/39/40) in tRNA</text>
        <dbReference type="Rhea" id="RHEA:22376"/>
        <dbReference type="Rhea" id="RHEA-COMP:10085"/>
        <dbReference type="Rhea" id="RHEA-COMP:10087"/>
        <dbReference type="ChEBI" id="CHEBI:65314"/>
        <dbReference type="ChEBI" id="CHEBI:65315"/>
        <dbReference type="EC" id="5.4.99.12"/>
    </reaction>
</comment>
<comment type="caution">
    <text evidence="4">Lacks conserved residue(s) required for the propagation of feature annotation.</text>
</comment>
<feature type="domain" description="Pseudouridine synthase I TruA alpha/beta" evidence="8">
    <location>
        <begin position="9"/>
        <end position="95"/>
    </location>
</feature>